<proteinExistence type="predicted"/>
<dbReference type="GO" id="GO:0004519">
    <property type="term" value="F:endonuclease activity"/>
    <property type="evidence" value="ECO:0007669"/>
    <property type="project" value="UniProtKB-KW"/>
</dbReference>
<comment type="caution">
    <text evidence="2">The sequence shown here is derived from an EMBL/GenBank/DDBJ whole genome shotgun (WGS) entry which is preliminary data.</text>
</comment>
<gene>
    <name evidence="2" type="ORF">EA660_05120</name>
</gene>
<dbReference type="InterPro" id="IPR007569">
    <property type="entry name" value="DUF559"/>
</dbReference>
<feature type="domain" description="DUF559" evidence="1">
    <location>
        <begin position="26"/>
        <end position="126"/>
    </location>
</feature>
<dbReference type="EMBL" id="SHMC01000002">
    <property type="protein sequence ID" value="TAA26610.1"/>
    <property type="molecule type" value="Genomic_DNA"/>
</dbReference>
<dbReference type="AlphaFoldDB" id="A0A4Q8LDF5"/>
<keyword evidence="2" id="KW-0255">Endonuclease</keyword>
<organism evidence="2 3">
    <name type="scientific">Pseudoxanthomonas winnipegensis</name>
    <dbReference type="NCBI Taxonomy" id="2480810"/>
    <lineage>
        <taxon>Bacteria</taxon>
        <taxon>Pseudomonadati</taxon>
        <taxon>Pseudomonadota</taxon>
        <taxon>Gammaproteobacteria</taxon>
        <taxon>Lysobacterales</taxon>
        <taxon>Lysobacteraceae</taxon>
        <taxon>Pseudoxanthomonas</taxon>
    </lineage>
</organism>
<sequence>MLPASFQTGRLPVPGRIKPPLPTRTLRYARALRREMTDAERLLWKQLRSGQLGGLKFRRQHPIPPYIADFCCVERRMIVELDGGQHSQGRDAARTAFLESQGWRVLRLWDNEVLLEVEAVVEAIWHFAYGRTLTPTPLPGGEGL</sequence>
<reference evidence="2 3" key="1">
    <citation type="submission" date="2019-02" db="EMBL/GenBank/DDBJ databases">
        <title>WGS of Pseudoxanthomonas species novum from clinical isolates.</title>
        <authorList>
            <person name="Bernier A.-M."/>
            <person name="Bernard K."/>
            <person name="Vachon A."/>
        </authorList>
    </citation>
    <scope>NUCLEOTIDE SEQUENCE [LARGE SCALE GENOMIC DNA]</scope>
    <source>
        <strain evidence="2 3">NML171200</strain>
    </source>
</reference>
<name>A0A4Q8LDF5_9GAMM</name>
<protein>
    <submittedName>
        <fullName evidence="2">Endonuclease domain-containing protein</fullName>
    </submittedName>
</protein>
<dbReference type="CDD" id="cd01038">
    <property type="entry name" value="Endonuclease_DUF559"/>
    <property type="match status" value="1"/>
</dbReference>
<dbReference type="PANTHER" id="PTHR38590">
    <property type="entry name" value="BLL0828 PROTEIN"/>
    <property type="match status" value="1"/>
</dbReference>
<evidence type="ECO:0000313" key="2">
    <source>
        <dbReference type="EMBL" id="TAA26610.1"/>
    </source>
</evidence>
<dbReference type="Proteomes" id="UP000292627">
    <property type="component" value="Unassembled WGS sequence"/>
</dbReference>
<dbReference type="Gene3D" id="3.40.960.10">
    <property type="entry name" value="VSR Endonuclease"/>
    <property type="match status" value="1"/>
</dbReference>
<evidence type="ECO:0000259" key="1">
    <source>
        <dbReference type="Pfam" id="PF04480"/>
    </source>
</evidence>
<dbReference type="PANTHER" id="PTHR38590:SF1">
    <property type="entry name" value="BLL0828 PROTEIN"/>
    <property type="match status" value="1"/>
</dbReference>
<keyword evidence="2" id="KW-0378">Hydrolase</keyword>
<keyword evidence="2" id="KW-0540">Nuclease</keyword>
<accession>A0A4Q8LDF5</accession>
<dbReference type="Pfam" id="PF04480">
    <property type="entry name" value="DUF559"/>
    <property type="match status" value="1"/>
</dbReference>
<dbReference type="InterPro" id="IPR011335">
    <property type="entry name" value="Restrct_endonuc-II-like"/>
</dbReference>
<evidence type="ECO:0000313" key="3">
    <source>
        <dbReference type="Proteomes" id="UP000292627"/>
    </source>
</evidence>
<dbReference type="InterPro" id="IPR047216">
    <property type="entry name" value="Endonuclease_DUF559_bact"/>
</dbReference>
<dbReference type="OrthoDB" id="9798754at2"/>
<dbReference type="SUPFAM" id="SSF52980">
    <property type="entry name" value="Restriction endonuclease-like"/>
    <property type="match status" value="1"/>
</dbReference>